<dbReference type="InterPro" id="IPR000971">
    <property type="entry name" value="Globin"/>
</dbReference>
<keyword evidence="2" id="KW-0479">Metal-binding</keyword>
<protein>
    <recommendedName>
        <fullName evidence="5">Globin domain-containing protein</fullName>
    </recommendedName>
</protein>
<evidence type="ECO:0000256" key="3">
    <source>
        <dbReference type="ARBA" id="ARBA00023004"/>
    </source>
</evidence>
<dbReference type="GO" id="GO:0019825">
    <property type="term" value="F:oxygen binding"/>
    <property type="evidence" value="ECO:0007669"/>
    <property type="project" value="InterPro"/>
</dbReference>
<comment type="caution">
    <text evidence="6">The sequence shown here is derived from an EMBL/GenBank/DDBJ whole genome shotgun (WGS) entry which is preliminary data.</text>
</comment>
<reference evidence="7" key="1">
    <citation type="journal article" date="2015" name="Nat. Genet.">
        <title>The genome and transcriptome of the zoonotic hookworm Ancylostoma ceylanicum identify infection-specific gene families.</title>
        <authorList>
            <person name="Schwarz E.M."/>
            <person name="Hu Y."/>
            <person name="Antoshechkin I."/>
            <person name="Miller M.M."/>
            <person name="Sternberg P.W."/>
            <person name="Aroian R.V."/>
        </authorList>
    </citation>
    <scope>NUCLEOTIDE SEQUENCE</scope>
    <source>
        <strain evidence="7">HY135</strain>
    </source>
</reference>
<keyword evidence="3" id="KW-0408">Iron</keyword>
<dbReference type="Proteomes" id="UP000024635">
    <property type="component" value="Unassembled WGS sequence"/>
</dbReference>
<accession>A0A016T7R0</accession>
<evidence type="ECO:0000259" key="5">
    <source>
        <dbReference type="Pfam" id="PF00042"/>
    </source>
</evidence>
<dbReference type="GO" id="GO:0046872">
    <property type="term" value="F:metal ion binding"/>
    <property type="evidence" value="ECO:0007669"/>
    <property type="project" value="UniProtKB-KW"/>
</dbReference>
<comment type="similarity">
    <text evidence="4">Belongs to the globin family.</text>
</comment>
<dbReference type="EMBL" id="JARK01001465">
    <property type="protein sequence ID" value="EYB98676.1"/>
    <property type="molecule type" value="Genomic_DNA"/>
</dbReference>
<keyword evidence="4" id="KW-0561">Oxygen transport</keyword>
<evidence type="ECO:0000256" key="4">
    <source>
        <dbReference type="RuleBase" id="RU000356"/>
    </source>
</evidence>
<evidence type="ECO:0000313" key="7">
    <source>
        <dbReference type="Proteomes" id="UP000024635"/>
    </source>
</evidence>
<evidence type="ECO:0000313" key="6">
    <source>
        <dbReference type="EMBL" id="EYB98676.1"/>
    </source>
</evidence>
<keyword evidence="1 4" id="KW-0349">Heme</keyword>
<dbReference type="AlphaFoldDB" id="A0A016T7R0"/>
<dbReference type="GO" id="GO:0020037">
    <property type="term" value="F:heme binding"/>
    <property type="evidence" value="ECO:0007669"/>
    <property type="project" value="InterPro"/>
</dbReference>
<organism evidence="6 7">
    <name type="scientific">Ancylostoma ceylanicum</name>
    <dbReference type="NCBI Taxonomy" id="53326"/>
    <lineage>
        <taxon>Eukaryota</taxon>
        <taxon>Metazoa</taxon>
        <taxon>Ecdysozoa</taxon>
        <taxon>Nematoda</taxon>
        <taxon>Chromadorea</taxon>
        <taxon>Rhabditida</taxon>
        <taxon>Rhabditina</taxon>
        <taxon>Rhabditomorpha</taxon>
        <taxon>Strongyloidea</taxon>
        <taxon>Ancylostomatidae</taxon>
        <taxon>Ancylostomatinae</taxon>
        <taxon>Ancylostoma</taxon>
    </lineage>
</organism>
<keyword evidence="4" id="KW-0813">Transport</keyword>
<evidence type="ECO:0000256" key="2">
    <source>
        <dbReference type="ARBA" id="ARBA00022723"/>
    </source>
</evidence>
<feature type="domain" description="Globin" evidence="5">
    <location>
        <begin position="132"/>
        <end position="250"/>
    </location>
</feature>
<dbReference type="PANTHER" id="PTHR46458:SF5">
    <property type="entry name" value="GLOBIN FAMILY PROFILE DOMAIN-CONTAINING PROTEIN"/>
    <property type="match status" value="1"/>
</dbReference>
<dbReference type="Gene3D" id="1.10.490.10">
    <property type="entry name" value="Globins"/>
    <property type="match status" value="1"/>
</dbReference>
<dbReference type="SUPFAM" id="SSF46458">
    <property type="entry name" value="Globin-like"/>
    <property type="match status" value="1"/>
</dbReference>
<dbReference type="InterPro" id="IPR050532">
    <property type="entry name" value="Globin-like_OT"/>
</dbReference>
<evidence type="ECO:0000256" key="1">
    <source>
        <dbReference type="ARBA" id="ARBA00022617"/>
    </source>
</evidence>
<sequence>MCGMVSPSNAALPQSEPGCRHLPFFPSFCSSLGGHAARLPGFFLIIFLCRYQNRLSFAASEPRSDEKCGHAGEMAVFKKLKKGKDKGVPLPEPEPVKQLDKRVGMDTYRDFFTLKNYWKAIDRKRQDSAQLFFSRYLNQNPENTKLYPKLKNIDGATVDMTCSDPGFEAVAASYLKVFDDVISAVEEKPADVQPACDKLTAVGKMHKAKASQIEHKCFQAMEEPFLHMVKEVLQDRFNEKAEGLFRKFFSFCLKYLLEDSRQCACLSPILTNGFFEQLSEDAGPLLQTRCAAYAPQALSAQKLSTDCAQRLY</sequence>
<dbReference type="InterPro" id="IPR012292">
    <property type="entry name" value="Globin/Proto"/>
</dbReference>
<dbReference type="Pfam" id="PF00042">
    <property type="entry name" value="Globin"/>
    <property type="match status" value="1"/>
</dbReference>
<keyword evidence="7" id="KW-1185">Reference proteome</keyword>
<name>A0A016T7R0_9BILA</name>
<dbReference type="PANTHER" id="PTHR46458">
    <property type="entry name" value="BLR2807 PROTEIN"/>
    <property type="match status" value="1"/>
</dbReference>
<dbReference type="OrthoDB" id="6344802at2759"/>
<proteinExistence type="inferred from homology"/>
<gene>
    <name evidence="6" type="primary">Acey_s0129.g1494</name>
    <name evidence="6" type="ORF">Y032_0129g1494</name>
</gene>
<dbReference type="GO" id="GO:0005344">
    <property type="term" value="F:oxygen carrier activity"/>
    <property type="evidence" value="ECO:0007669"/>
    <property type="project" value="UniProtKB-KW"/>
</dbReference>
<dbReference type="InterPro" id="IPR009050">
    <property type="entry name" value="Globin-like_sf"/>
</dbReference>